<dbReference type="RefSeq" id="WP_311400919.1">
    <property type="nucleotide sequence ID" value="NZ_JAVRBG010000003.1"/>
</dbReference>
<evidence type="ECO:0000313" key="2">
    <source>
        <dbReference type="EMBL" id="MDT0293972.1"/>
    </source>
</evidence>
<keyword evidence="1" id="KW-0472">Membrane</keyword>
<proteinExistence type="predicted"/>
<dbReference type="Proteomes" id="UP001182991">
    <property type="component" value="Unassembled WGS sequence"/>
</dbReference>
<keyword evidence="1" id="KW-1133">Transmembrane helix</keyword>
<gene>
    <name evidence="2" type="ORF">RLT85_04935</name>
</gene>
<accession>A0ABU2KGY2</accession>
<protein>
    <submittedName>
        <fullName evidence="2">Uncharacterized protein</fullName>
    </submittedName>
</protein>
<sequence>MNYVIEICVAIDIAILGIAYPILIDKISNIGQKYNSEYLPNVFSSEYPDNKVIGRISFFQLILILTLLSFVFQIFWLEPIEYFRGNRFIENSADILIFSLTLILTITFFYWINKIMLYQSKASELLHYLIKKYNNTKEEDQSKTYQLKAINDFAIFAIEKQDPHLQEPLLDFYSKQFHSSREKFDEKEGPEYKFDLYNITNEIIASSINHQNKKLKALEHRASSGTWLIGESFKFAKISKTTYSWLWRNLITSSDYKYLISNYWSSASQYFNYSLSGVMPEYGENGITNQEEIDKVEIERKRFLEFNYALGGLVYYKDKYNTLKYILSFSQSQPPSYPLLPQTMDEIFYWFDQFSNEFKSRAEPIEYKYFFPEIDNLGISRNVAHNICLYISLLFVRQFTQQTIYVYQDFKIFHNLTNDLQDLYSYNDRLPYFKSCIETILSNKTLLDTLNYKVETDEVLGVFDDLDKKIKEKIDLTKLNANLSEDKIQTFKNTTKQIIKGALEEYKTIENGKDFNNVDDSVITSINGELIVSSKSSFTDNDIPNINFDSVYAQHIANNKIKYFLPNSFLLARTEKYLIERKQLIDGFERIIKDLNNKAIVAIRPGYDSKQLIEKSKFKNLIIEIPSSNNRLSDTFFILDKNDLPRFESKKLPKKEINKFGLSLLDEKYQLYSNVIDINLPENNSLKEEYSTKDEKELKVLILISFILLIKWKKDRKITMLSLTSPYQERGIVNKLEDLKELKAST</sequence>
<keyword evidence="1" id="KW-0812">Transmembrane</keyword>
<keyword evidence="3" id="KW-1185">Reference proteome</keyword>
<comment type="caution">
    <text evidence="2">The sequence shown here is derived from an EMBL/GenBank/DDBJ whole genome shotgun (WGS) entry which is preliminary data.</text>
</comment>
<evidence type="ECO:0000256" key="1">
    <source>
        <dbReference type="SAM" id="Phobius"/>
    </source>
</evidence>
<name>A0ABU2KGY2_9FLAO</name>
<evidence type="ECO:0000313" key="3">
    <source>
        <dbReference type="Proteomes" id="UP001182991"/>
    </source>
</evidence>
<feature type="transmembrane region" description="Helical" evidence="1">
    <location>
        <begin position="56"/>
        <end position="75"/>
    </location>
</feature>
<organism evidence="2 3">
    <name type="scientific">Mesonia ostreae</name>
    <dbReference type="NCBI Taxonomy" id="861110"/>
    <lineage>
        <taxon>Bacteria</taxon>
        <taxon>Pseudomonadati</taxon>
        <taxon>Bacteroidota</taxon>
        <taxon>Flavobacteriia</taxon>
        <taxon>Flavobacteriales</taxon>
        <taxon>Flavobacteriaceae</taxon>
        <taxon>Mesonia</taxon>
    </lineage>
</organism>
<feature type="transmembrane region" description="Helical" evidence="1">
    <location>
        <begin position="95"/>
        <end position="112"/>
    </location>
</feature>
<reference evidence="3" key="1">
    <citation type="submission" date="2023-07" db="EMBL/GenBank/DDBJ databases">
        <title>Isolating and identifying novel microbial strains from the Mariana Trench.</title>
        <authorList>
            <person name="Fu H."/>
        </authorList>
    </citation>
    <scope>NUCLEOTIDE SEQUENCE [LARGE SCALE GENOMIC DNA]</scope>
    <source>
        <strain evidence="3">T-y2</strain>
    </source>
</reference>
<dbReference type="EMBL" id="JAVRBG010000003">
    <property type="protein sequence ID" value="MDT0293972.1"/>
    <property type="molecule type" value="Genomic_DNA"/>
</dbReference>